<feature type="region of interest" description="Disordered" evidence="1">
    <location>
        <begin position="1"/>
        <end position="30"/>
    </location>
</feature>
<protein>
    <submittedName>
        <fullName evidence="2">Uncharacterized protein</fullName>
    </submittedName>
</protein>
<comment type="caution">
    <text evidence="2">The sequence shown here is derived from an EMBL/GenBank/DDBJ whole genome shotgun (WGS) entry which is preliminary data.</text>
</comment>
<reference evidence="2" key="1">
    <citation type="submission" date="2021-02" db="EMBL/GenBank/DDBJ databases">
        <authorList>
            <person name="Cremers G."/>
            <person name="Picone N."/>
        </authorList>
    </citation>
    <scope>NUCLEOTIDE SEQUENCE</scope>
    <source>
        <strain evidence="2">PQ17</strain>
    </source>
</reference>
<dbReference type="AlphaFoldDB" id="A0A8J2BQI1"/>
<evidence type="ECO:0000256" key="1">
    <source>
        <dbReference type="SAM" id="MobiDB-lite"/>
    </source>
</evidence>
<sequence>MPTLKALPRDVPSQRKKLGDNKERYPGPGATACVGREKREALLAGFSDPKRQVCLLRLQAWPLFFWVSYKKRKTEFWRETLPHPPGEFFYQEILLCIPQRRS</sequence>
<evidence type="ECO:0000313" key="2">
    <source>
        <dbReference type="EMBL" id="CAF0689138.1"/>
    </source>
</evidence>
<name>A0A8J2BQI1_9BACT</name>
<dbReference type="EMBL" id="CAJNOB010000001">
    <property type="protein sequence ID" value="CAF0689138.1"/>
    <property type="molecule type" value="Genomic_DNA"/>
</dbReference>
<gene>
    <name evidence="2" type="ORF">MPNT_10123</name>
</gene>
<organism evidence="2 3">
    <name type="scientific">Candidatus Methylacidithermus pantelleriae</name>
    <dbReference type="NCBI Taxonomy" id="2744239"/>
    <lineage>
        <taxon>Bacteria</taxon>
        <taxon>Pseudomonadati</taxon>
        <taxon>Verrucomicrobiota</taxon>
        <taxon>Methylacidiphilae</taxon>
        <taxon>Methylacidiphilales</taxon>
        <taxon>Methylacidiphilaceae</taxon>
        <taxon>Candidatus Methylacidithermus</taxon>
    </lineage>
</organism>
<evidence type="ECO:0000313" key="3">
    <source>
        <dbReference type="Proteomes" id="UP000663859"/>
    </source>
</evidence>
<accession>A0A8J2BQI1</accession>
<keyword evidence="3" id="KW-1185">Reference proteome</keyword>
<dbReference type="Proteomes" id="UP000663859">
    <property type="component" value="Unassembled WGS sequence"/>
</dbReference>
<proteinExistence type="predicted"/>